<proteinExistence type="predicted"/>
<dbReference type="EMBL" id="JBHTLJ010000002">
    <property type="protein sequence ID" value="MFD1162291.1"/>
    <property type="molecule type" value="Genomic_DNA"/>
</dbReference>
<evidence type="ECO:0000313" key="4">
    <source>
        <dbReference type="EMBL" id="MFD1162291.1"/>
    </source>
</evidence>
<dbReference type="PANTHER" id="PTHR22916:SF51">
    <property type="entry name" value="GLYCOSYLTRANSFERASE EPSH-RELATED"/>
    <property type="match status" value="1"/>
</dbReference>
<keyword evidence="2 4" id="KW-0808">Transferase</keyword>
<reference evidence="5" key="1">
    <citation type="journal article" date="2019" name="Int. J. Syst. Evol. Microbiol.">
        <title>The Global Catalogue of Microorganisms (GCM) 10K type strain sequencing project: providing services to taxonomists for standard genome sequencing and annotation.</title>
        <authorList>
            <consortium name="The Broad Institute Genomics Platform"/>
            <consortium name="The Broad Institute Genome Sequencing Center for Infectious Disease"/>
            <person name="Wu L."/>
            <person name="Ma J."/>
        </authorList>
    </citation>
    <scope>NUCLEOTIDE SEQUENCE [LARGE SCALE GENOMIC DNA]</scope>
    <source>
        <strain evidence="5">CCUG 63246</strain>
    </source>
</reference>
<organism evidence="4 5">
    <name type="scientific">Hwangdonia seohaensis</name>
    <dbReference type="NCBI Taxonomy" id="1240727"/>
    <lineage>
        <taxon>Bacteria</taxon>
        <taxon>Pseudomonadati</taxon>
        <taxon>Bacteroidota</taxon>
        <taxon>Flavobacteriia</taxon>
        <taxon>Flavobacteriales</taxon>
        <taxon>Flavobacteriaceae</taxon>
        <taxon>Hwangdonia</taxon>
    </lineage>
</organism>
<comment type="caution">
    <text evidence="4">The sequence shown here is derived from an EMBL/GenBank/DDBJ whole genome shotgun (WGS) entry which is preliminary data.</text>
</comment>
<evidence type="ECO:0000256" key="1">
    <source>
        <dbReference type="ARBA" id="ARBA00022676"/>
    </source>
</evidence>
<feature type="domain" description="Glycosyltransferase 2-like" evidence="3">
    <location>
        <begin position="4"/>
        <end position="135"/>
    </location>
</feature>
<dbReference type="EC" id="2.4.-.-" evidence="4"/>
<dbReference type="Gene3D" id="3.90.550.10">
    <property type="entry name" value="Spore Coat Polysaccharide Biosynthesis Protein SpsA, Chain A"/>
    <property type="match status" value="1"/>
</dbReference>
<name>A0ABW3RB71_9FLAO</name>
<dbReference type="RefSeq" id="WP_311938500.1">
    <property type="nucleotide sequence ID" value="NZ_JAVSCK010000002.1"/>
</dbReference>
<keyword evidence="5" id="KW-1185">Reference proteome</keyword>
<dbReference type="Proteomes" id="UP001597163">
    <property type="component" value="Unassembled WGS sequence"/>
</dbReference>
<gene>
    <name evidence="4" type="ORF">ACFQ2E_07670</name>
</gene>
<dbReference type="InterPro" id="IPR001173">
    <property type="entry name" value="Glyco_trans_2-like"/>
</dbReference>
<dbReference type="InterPro" id="IPR029044">
    <property type="entry name" value="Nucleotide-diphossugar_trans"/>
</dbReference>
<dbReference type="Pfam" id="PF00535">
    <property type="entry name" value="Glycos_transf_2"/>
    <property type="match status" value="1"/>
</dbReference>
<keyword evidence="1 4" id="KW-0328">Glycosyltransferase</keyword>
<sequence>MKLSIVVPFYNAEDHLERCLTSLTNQNLPKSDYEIILINDGSTDNGIAIAEQFKNKHGNISVHCQKNKGLGATRNIGMHLAKGDYIYFIDADDYIAFNTLEILLEYLLKIDLDIIGFSTLPTDKVDLFSYQLKPIGNIEVITGNEFLAKNKNNRLEAWWYILKREFLLKTNLKFEEGKFMEDAIFTIKIFLEANRTMFLPIAIHRYVKSPNSIMNNEDQTHIKKVVADYVSLAYRFDTLINEIAKKEIKDADAIIKNIKFKSTVSIYFMFFKLIRLKISIPKIHEILRDLEKINVYPLTNFIGDVYNHRKIKITAFVFNHKYLFYLFLYPLRAMHKLKLIKLY</sequence>
<protein>
    <submittedName>
        <fullName evidence="4">Glycosyltransferase</fullName>
        <ecNumber evidence="4">2.4.-.-</ecNumber>
    </submittedName>
</protein>
<dbReference type="CDD" id="cd00761">
    <property type="entry name" value="Glyco_tranf_GTA_type"/>
    <property type="match status" value="1"/>
</dbReference>
<evidence type="ECO:0000256" key="2">
    <source>
        <dbReference type="ARBA" id="ARBA00022679"/>
    </source>
</evidence>
<dbReference type="GO" id="GO:0016757">
    <property type="term" value="F:glycosyltransferase activity"/>
    <property type="evidence" value="ECO:0007669"/>
    <property type="project" value="UniProtKB-KW"/>
</dbReference>
<dbReference type="PANTHER" id="PTHR22916">
    <property type="entry name" value="GLYCOSYLTRANSFERASE"/>
    <property type="match status" value="1"/>
</dbReference>
<evidence type="ECO:0000259" key="3">
    <source>
        <dbReference type="Pfam" id="PF00535"/>
    </source>
</evidence>
<evidence type="ECO:0000313" key="5">
    <source>
        <dbReference type="Proteomes" id="UP001597163"/>
    </source>
</evidence>
<dbReference type="SUPFAM" id="SSF53448">
    <property type="entry name" value="Nucleotide-diphospho-sugar transferases"/>
    <property type="match status" value="1"/>
</dbReference>
<accession>A0ABW3RB71</accession>